<feature type="coiled-coil region" evidence="2">
    <location>
        <begin position="96"/>
        <end position="127"/>
    </location>
</feature>
<dbReference type="Pfam" id="PF01381">
    <property type="entry name" value="HTH_3"/>
    <property type="match status" value="1"/>
</dbReference>
<sequence length="131" mass="15202">MNLHVGRKLMRIREMRGVNQEVLAESLGMSRQAVSKLEQSETIDEIMLSRIAKALNVTPDQIKNFTEEGVIYNIQNNYDNASCNQGPNYQGTFYLLDEYKKEVKENKKLYEALLKEKEEQIVLLTKMLESK</sequence>
<keyword evidence="1" id="KW-0238">DNA-binding</keyword>
<organism evidence="4 5">
    <name type="scientific">Ohtaekwangia kribbensis</name>
    <dbReference type="NCBI Taxonomy" id="688913"/>
    <lineage>
        <taxon>Bacteria</taxon>
        <taxon>Pseudomonadati</taxon>
        <taxon>Bacteroidota</taxon>
        <taxon>Cytophagia</taxon>
        <taxon>Cytophagales</taxon>
        <taxon>Fulvivirgaceae</taxon>
        <taxon>Ohtaekwangia</taxon>
    </lineage>
</organism>
<dbReference type="RefSeq" id="WP_377583166.1">
    <property type="nucleotide sequence ID" value="NZ_JBHTKA010000008.1"/>
</dbReference>
<dbReference type="SUPFAM" id="SSF47413">
    <property type="entry name" value="lambda repressor-like DNA-binding domains"/>
    <property type="match status" value="1"/>
</dbReference>
<reference evidence="5" key="1">
    <citation type="journal article" date="2019" name="Int. J. Syst. Evol. Microbiol.">
        <title>The Global Catalogue of Microorganisms (GCM) 10K type strain sequencing project: providing services to taxonomists for standard genome sequencing and annotation.</title>
        <authorList>
            <consortium name="The Broad Institute Genomics Platform"/>
            <consortium name="The Broad Institute Genome Sequencing Center for Infectious Disease"/>
            <person name="Wu L."/>
            <person name="Ma J."/>
        </authorList>
    </citation>
    <scope>NUCLEOTIDE SEQUENCE [LARGE SCALE GENOMIC DNA]</scope>
    <source>
        <strain evidence="5">CCUG 58938</strain>
    </source>
</reference>
<dbReference type="Proteomes" id="UP001597112">
    <property type="component" value="Unassembled WGS sequence"/>
</dbReference>
<dbReference type="SMART" id="SM00530">
    <property type="entry name" value="HTH_XRE"/>
    <property type="match status" value="1"/>
</dbReference>
<keyword evidence="2" id="KW-0175">Coiled coil</keyword>
<dbReference type="Gene3D" id="1.10.260.40">
    <property type="entry name" value="lambda repressor-like DNA-binding domains"/>
    <property type="match status" value="1"/>
</dbReference>
<evidence type="ECO:0000313" key="5">
    <source>
        <dbReference type="Proteomes" id="UP001597112"/>
    </source>
</evidence>
<feature type="domain" description="HTH cro/C1-type" evidence="3">
    <location>
        <begin position="9"/>
        <end position="62"/>
    </location>
</feature>
<dbReference type="CDD" id="cd00093">
    <property type="entry name" value="HTH_XRE"/>
    <property type="match status" value="1"/>
</dbReference>
<dbReference type="InterPro" id="IPR001387">
    <property type="entry name" value="Cro/C1-type_HTH"/>
</dbReference>
<evidence type="ECO:0000256" key="2">
    <source>
        <dbReference type="SAM" id="Coils"/>
    </source>
</evidence>
<dbReference type="PROSITE" id="PS50943">
    <property type="entry name" value="HTH_CROC1"/>
    <property type="match status" value="1"/>
</dbReference>
<keyword evidence="5" id="KW-1185">Reference proteome</keyword>
<evidence type="ECO:0000256" key="1">
    <source>
        <dbReference type="ARBA" id="ARBA00023125"/>
    </source>
</evidence>
<accession>A0ABW3K8H5</accession>
<comment type="caution">
    <text evidence="4">The sequence shown here is derived from an EMBL/GenBank/DDBJ whole genome shotgun (WGS) entry which is preliminary data.</text>
</comment>
<name>A0ABW3K8H5_9BACT</name>
<proteinExistence type="predicted"/>
<protein>
    <submittedName>
        <fullName evidence="4">Helix-turn-helix domain-containing protein</fullName>
    </submittedName>
</protein>
<evidence type="ECO:0000313" key="4">
    <source>
        <dbReference type="EMBL" id="MFD1002247.1"/>
    </source>
</evidence>
<dbReference type="InterPro" id="IPR010982">
    <property type="entry name" value="Lambda_DNA-bd_dom_sf"/>
</dbReference>
<gene>
    <name evidence="4" type="ORF">ACFQ21_23180</name>
</gene>
<evidence type="ECO:0000259" key="3">
    <source>
        <dbReference type="PROSITE" id="PS50943"/>
    </source>
</evidence>
<dbReference type="PANTHER" id="PTHR46558:SF11">
    <property type="entry name" value="HTH-TYPE TRANSCRIPTIONAL REGULATOR XRE"/>
    <property type="match status" value="1"/>
</dbReference>
<dbReference type="PANTHER" id="PTHR46558">
    <property type="entry name" value="TRACRIPTIONAL REGULATORY PROTEIN-RELATED-RELATED"/>
    <property type="match status" value="1"/>
</dbReference>
<dbReference type="EMBL" id="JBHTKA010000008">
    <property type="protein sequence ID" value="MFD1002247.1"/>
    <property type="molecule type" value="Genomic_DNA"/>
</dbReference>